<keyword evidence="1" id="KW-0812">Transmembrane</keyword>
<keyword evidence="3" id="KW-1185">Reference proteome</keyword>
<reference evidence="2 3" key="1">
    <citation type="submission" date="2016-11" db="EMBL/GenBank/DDBJ databases">
        <authorList>
            <person name="Jaros S."/>
            <person name="Januszkiewicz K."/>
            <person name="Wedrychowicz H."/>
        </authorList>
    </citation>
    <scope>NUCLEOTIDE SEQUENCE [LARGE SCALE GENOMIC DNA]</scope>
    <source>
        <strain evidence="2 3">DSM 24574</strain>
    </source>
</reference>
<dbReference type="Proteomes" id="UP000184212">
    <property type="component" value="Unassembled WGS sequence"/>
</dbReference>
<dbReference type="OrthoDB" id="1355414at2"/>
<keyword evidence="1" id="KW-1133">Transmembrane helix</keyword>
<evidence type="ECO:0000256" key="1">
    <source>
        <dbReference type="SAM" id="Phobius"/>
    </source>
</evidence>
<dbReference type="EMBL" id="FQWQ01000001">
    <property type="protein sequence ID" value="SHG80390.1"/>
    <property type="molecule type" value="Genomic_DNA"/>
</dbReference>
<keyword evidence="1" id="KW-0472">Membrane</keyword>
<feature type="transmembrane region" description="Helical" evidence="1">
    <location>
        <begin position="216"/>
        <end position="236"/>
    </location>
</feature>
<feature type="transmembrane region" description="Helical" evidence="1">
    <location>
        <begin position="158"/>
        <end position="178"/>
    </location>
</feature>
<gene>
    <name evidence="2" type="ORF">SAMN04488109_1918</name>
</gene>
<name>A0A1M5MSH8_9BACT</name>
<evidence type="ECO:0000313" key="3">
    <source>
        <dbReference type="Proteomes" id="UP000184212"/>
    </source>
</evidence>
<dbReference type="AlphaFoldDB" id="A0A1M5MSH8"/>
<protein>
    <submittedName>
        <fullName evidence="2">Uncharacterized protein</fullName>
    </submittedName>
</protein>
<organism evidence="2 3">
    <name type="scientific">Chryseolinea serpens</name>
    <dbReference type="NCBI Taxonomy" id="947013"/>
    <lineage>
        <taxon>Bacteria</taxon>
        <taxon>Pseudomonadati</taxon>
        <taxon>Bacteroidota</taxon>
        <taxon>Cytophagia</taxon>
        <taxon>Cytophagales</taxon>
        <taxon>Fulvivirgaceae</taxon>
        <taxon>Chryseolinea</taxon>
    </lineage>
</organism>
<evidence type="ECO:0000313" key="2">
    <source>
        <dbReference type="EMBL" id="SHG80390.1"/>
    </source>
</evidence>
<dbReference type="STRING" id="947013.SAMN04488109_1918"/>
<feature type="transmembrane region" description="Helical" evidence="1">
    <location>
        <begin position="184"/>
        <end position="204"/>
    </location>
</feature>
<feature type="transmembrane region" description="Helical" evidence="1">
    <location>
        <begin position="52"/>
        <end position="72"/>
    </location>
</feature>
<feature type="transmembrane region" description="Helical" evidence="1">
    <location>
        <begin position="20"/>
        <end position="40"/>
    </location>
</feature>
<sequence>MHEFGMRPDGFKAIRKQGIIRTGSLFLVIIAIVAILPAVMSDAPNRFDTLPILIPLLLGVMVFSISLSMKRLKPVIESFRLKIDHEKIVRERLHTPDLIIPFTDITRITKNYNGSFTIQGQSKLNPIAVPAQIEHPDQLEKILNEIQRVEVKTSKTTLQLLAIPISLSGVFLYSVHYVTTNETALLTSDVLLFLILAVSLVFMQLNKNIDIRTKRLGWFVLLPLIQVGLSVAQRLFS</sequence>
<accession>A0A1M5MSH8</accession>
<dbReference type="RefSeq" id="WP_073133125.1">
    <property type="nucleotide sequence ID" value="NZ_FQWQ01000001.1"/>
</dbReference>
<proteinExistence type="predicted"/>